<proteinExistence type="predicted"/>
<dbReference type="AlphaFoldDB" id="A0A2H3DYF3"/>
<evidence type="ECO:0000313" key="2">
    <source>
        <dbReference type="Proteomes" id="UP000217790"/>
    </source>
</evidence>
<name>A0A2H3DYF3_ARMGA</name>
<evidence type="ECO:0000313" key="1">
    <source>
        <dbReference type="EMBL" id="PBK94117.1"/>
    </source>
</evidence>
<organism evidence="1 2">
    <name type="scientific">Armillaria gallica</name>
    <name type="common">Bulbous honey fungus</name>
    <name type="synonym">Armillaria bulbosa</name>
    <dbReference type="NCBI Taxonomy" id="47427"/>
    <lineage>
        <taxon>Eukaryota</taxon>
        <taxon>Fungi</taxon>
        <taxon>Dikarya</taxon>
        <taxon>Basidiomycota</taxon>
        <taxon>Agaricomycotina</taxon>
        <taxon>Agaricomycetes</taxon>
        <taxon>Agaricomycetidae</taxon>
        <taxon>Agaricales</taxon>
        <taxon>Marasmiineae</taxon>
        <taxon>Physalacriaceae</taxon>
        <taxon>Armillaria</taxon>
    </lineage>
</organism>
<gene>
    <name evidence="1" type="ORF">ARMGADRAFT_1062842</name>
</gene>
<protein>
    <submittedName>
        <fullName evidence="1">Uncharacterized protein</fullName>
    </submittedName>
</protein>
<dbReference type="InParanoid" id="A0A2H3DYF3"/>
<keyword evidence="2" id="KW-1185">Reference proteome</keyword>
<accession>A0A2H3DYF3</accession>
<dbReference type="Proteomes" id="UP000217790">
    <property type="component" value="Unassembled WGS sequence"/>
</dbReference>
<reference evidence="2" key="1">
    <citation type="journal article" date="2017" name="Nat. Ecol. Evol.">
        <title>Genome expansion and lineage-specific genetic innovations in the forest pathogenic fungi Armillaria.</title>
        <authorList>
            <person name="Sipos G."/>
            <person name="Prasanna A.N."/>
            <person name="Walter M.C."/>
            <person name="O'Connor E."/>
            <person name="Balint B."/>
            <person name="Krizsan K."/>
            <person name="Kiss B."/>
            <person name="Hess J."/>
            <person name="Varga T."/>
            <person name="Slot J."/>
            <person name="Riley R."/>
            <person name="Boka B."/>
            <person name="Rigling D."/>
            <person name="Barry K."/>
            <person name="Lee J."/>
            <person name="Mihaltcheva S."/>
            <person name="LaButti K."/>
            <person name="Lipzen A."/>
            <person name="Waldron R."/>
            <person name="Moloney N.M."/>
            <person name="Sperisen C."/>
            <person name="Kredics L."/>
            <person name="Vagvoelgyi C."/>
            <person name="Patrignani A."/>
            <person name="Fitzpatrick D."/>
            <person name="Nagy I."/>
            <person name="Doyle S."/>
            <person name="Anderson J.B."/>
            <person name="Grigoriev I.V."/>
            <person name="Gueldener U."/>
            <person name="Muensterkoetter M."/>
            <person name="Nagy L.G."/>
        </authorList>
    </citation>
    <scope>NUCLEOTIDE SEQUENCE [LARGE SCALE GENOMIC DNA]</scope>
    <source>
        <strain evidence="2">Ar21-2</strain>
    </source>
</reference>
<dbReference type="EMBL" id="KZ293655">
    <property type="protein sequence ID" value="PBK94117.1"/>
    <property type="molecule type" value="Genomic_DNA"/>
</dbReference>
<sequence>MAQSEGSRDAGFLTMDHCQGDGEITCCQDITRSSMRETRPDFRHVFVLLPPGRGDIFFVLYVLHVQPSLRYLAVFMPFCLKPSDHGEKNFKNLEALNFGPGACYSRVSSGLQLAVLPPCLRERLFSVKTTYCHSLSKYGMVKKGRGRGELGDMRRWDWEDGGICVGYGSSILQATIRSINALSINFCQSTDIVIWQASPGQITGDSGTCSRERPISFPLINMTSSQTQAPTVFPQTSKGPANMDWHHGTPQT</sequence>